<feature type="domain" description="N-acetyltransferase" evidence="3">
    <location>
        <begin position="16"/>
        <end position="165"/>
    </location>
</feature>
<sequence>MAGGRAHDHRRGRLRVSIRPVREGDRDEILALHRAAIRSAGSDPDDVPGNEDLDTPVAAYRGVGGELLVLEAEGDIVAMGGYKPRDSGVELLRMAVAPDAQGEGYGSRIIEALEAHAREAGYEHVELETTARQEQAMGFYPSHGYHETGRRQDGEYEVVRFEKSL</sequence>
<dbReference type="InterPro" id="IPR050832">
    <property type="entry name" value="Bact_Acetyltransf"/>
</dbReference>
<evidence type="ECO:0000313" key="5">
    <source>
        <dbReference type="Proteomes" id="UP000270581"/>
    </source>
</evidence>
<dbReference type="InterPro" id="IPR000182">
    <property type="entry name" value="GNAT_dom"/>
</dbReference>
<evidence type="ECO:0000256" key="1">
    <source>
        <dbReference type="ARBA" id="ARBA00022679"/>
    </source>
</evidence>
<dbReference type="CDD" id="cd04301">
    <property type="entry name" value="NAT_SF"/>
    <property type="match status" value="1"/>
</dbReference>
<keyword evidence="5" id="KW-1185">Reference proteome</keyword>
<dbReference type="Pfam" id="PF00583">
    <property type="entry name" value="Acetyltransf_1"/>
    <property type="match status" value="1"/>
</dbReference>
<dbReference type="Gene3D" id="3.40.630.30">
    <property type="match status" value="1"/>
</dbReference>
<gene>
    <name evidence="4" type="ORF">Nmn1133_01760</name>
</gene>
<accession>A0AAJ4UV33</accession>
<dbReference type="EMBL" id="RJJC01000001">
    <property type="protein sequence ID" value="RNJ25535.1"/>
    <property type="molecule type" value="Genomic_DNA"/>
</dbReference>
<evidence type="ECO:0000313" key="4">
    <source>
        <dbReference type="EMBL" id="RNJ25535.1"/>
    </source>
</evidence>
<dbReference type="PROSITE" id="PS51186">
    <property type="entry name" value="GNAT"/>
    <property type="match status" value="1"/>
</dbReference>
<comment type="caution">
    <text evidence="4">The sequence shown here is derived from an EMBL/GenBank/DDBJ whole genome shotgun (WGS) entry which is preliminary data.</text>
</comment>
<keyword evidence="1" id="KW-0808">Transferase</keyword>
<dbReference type="Proteomes" id="UP000270581">
    <property type="component" value="Unassembled WGS sequence"/>
</dbReference>
<dbReference type="InterPro" id="IPR016181">
    <property type="entry name" value="Acyl_CoA_acyltransferase"/>
</dbReference>
<evidence type="ECO:0000259" key="3">
    <source>
        <dbReference type="PROSITE" id="PS51186"/>
    </source>
</evidence>
<organism evidence="4 5">
    <name type="scientific">Halosegnis longus</name>
    <dbReference type="NCBI Taxonomy" id="2216012"/>
    <lineage>
        <taxon>Archaea</taxon>
        <taxon>Methanobacteriati</taxon>
        <taxon>Methanobacteriota</taxon>
        <taxon>Stenosarchaea group</taxon>
        <taxon>Halobacteria</taxon>
        <taxon>Halobacteriales</taxon>
        <taxon>Natronomonadaceae</taxon>
        <taxon>Halosegnis</taxon>
    </lineage>
</organism>
<name>A0AAJ4UV33_9EURY</name>
<dbReference type="PANTHER" id="PTHR43877:SF2">
    <property type="entry name" value="AMINOALKYLPHOSPHONATE N-ACETYLTRANSFERASE-RELATED"/>
    <property type="match status" value="1"/>
</dbReference>
<dbReference type="AlphaFoldDB" id="A0AAJ4UV33"/>
<dbReference type="PANTHER" id="PTHR43877">
    <property type="entry name" value="AMINOALKYLPHOSPHONATE N-ACETYLTRANSFERASE-RELATED-RELATED"/>
    <property type="match status" value="1"/>
</dbReference>
<dbReference type="GO" id="GO:0016747">
    <property type="term" value="F:acyltransferase activity, transferring groups other than amino-acyl groups"/>
    <property type="evidence" value="ECO:0007669"/>
    <property type="project" value="InterPro"/>
</dbReference>
<proteinExistence type="predicted"/>
<evidence type="ECO:0000256" key="2">
    <source>
        <dbReference type="ARBA" id="ARBA00023315"/>
    </source>
</evidence>
<reference evidence="4 5" key="1">
    <citation type="submission" date="2018-11" db="EMBL/GenBank/DDBJ databases">
        <title>Genome sequences of Natronomonas sp. CBA1133.</title>
        <authorList>
            <person name="Roh S.W."/>
            <person name="Cha I.-T."/>
        </authorList>
    </citation>
    <scope>NUCLEOTIDE SEQUENCE [LARGE SCALE GENOMIC DNA]</scope>
    <source>
        <strain evidence="4 5">CBA1133</strain>
    </source>
</reference>
<protein>
    <submittedName>
        <fullName evidence="4">GNAT family N-acetyltransferase</fullName>
    </submittedName>
</protein>
<keyword evidence="2" id="KW-0012">Acyltransferase</keyword>
<dbReference type="SUPFAM" id="SSF55729">
    <property type="entry name" value="Acyl-CoA N-acyltransferases (Nat)"/>
    <property type="match status" value="1"/>
</dbReference>